<dbReference type="GO" id="GO:0008270">
    <property type="term" value="F:zinc ion binding"/>
    <property type="evidence" value="ECO:0007669"/>
    <property type="project" value="UniProtKB-KW"/>
</dbReference>
<dbReference type="Proteomes" id="UP000789595">
    <property type="component" value="Unassembled WGS sequence"/>
</dbReference>
<keyword evidence="1" id="KW-0479">Metal-binding</keyword>
<dbReference type="Pfam" id="PF13920">
    <property type="entry name" value="zf-C3HC4_3"/>
    <property type="match status" value="1"/>
</dbReference>
<proteinExistence type="predicted"/>
<evidence type="ECO:0000313" key="5">
    <source>
        <dbReference type="Proteomes" id="UP000789595"/>
    </source>
</evidence>
<name>A0A8J2WPU0_9STRA</name>
<evidence type="ECO:0000259" key="3">
    <source>
        <dbReference type="PROSITE" id="PS50089"/>
    </source>
</evidence>
<feature type="domain" description="RING-type" evidence="3">
    <location>
        <begin position="259"/>
        <end position="296"/>
    </location>
</feature>
<dbReference type="Gene3D" id="3.30.40.10">
    <property type="entry name" value="Zinc/RING finger domain, C3HC4 (zinc finger)"/>
    <property type="match status" value="1"/>
</dbReference>
<keyword evidence="5" id="KW-1185">Reference proteome</keyword>
<organism evidence="4 5">
    <name type="scientific">Pelagomonas calceolata</name>
    <dbReference type="NCBI Taxonomy" id="35677"/>
    <lineage>
        <taxon>Eukaryota</taxon>
        <taxon>Sar</taxon>
        <taxon>Stramenopiles</taxon>
        <taxon>Ochrophyta</taxon>
        <taxon>Pelagophyceae</taxon>
        <taxon>Pelagomonadales</taxon>
        <taxon>Pelagomonadaceae</taxon>
        <taxon>Pelagomonas</taxon>
    </lineage>
</organism>
<dbReference type="SMART" id="SM00184">
    <property type="entry name" value="RING"/>
    <property type="match status" value="1"/>
</dbReference>
<dbReference type="PANTHER" id="PTHR14879">
    <property type="entry name" value="CASPASE REGULATOR, RING FINGER DOMAIN-CONTAINING"/>
    <property type="match status" value="1"/>
</dbReference>
<dbReference type="OrthoDB" id="2162994at2759"/>
<dbReference type="PANTHER" id="PTHR14879:SF5">
    <property type="entry name" value="RING-TYPE DOMAIN-CONTAINING PROTEIN"/>
    <property type="match status" value="1"/>
</dbReference>
<dbReference type="InterPro" id="IPR051728">
    <property type="entry name" value="RING-FYVE_E3_ubiquitin-ligase"/>
</dbReference>
<dbReference type="InterPro" id="IPR001841">
    <property type="entry name" value="Znf_RING"/>
</dbReference>
<keyword evidence="1" id="KW-0863">Zinc-finger</keyword>
<evidence type="ECO:0000256" key="2">
    <source>
        <dbReference type="SAM" id="MobiDB-lite"/>
    </source>
</evidence>
<dbReference type="EMBL" id="CAKKNE010000001">
    <property type="protein sequence ID" value="CAH0364162.1"/>
    <property type="molecule type" value="Genomic_DNA"/>
</dbReference>
<gene>
    <name evidence="4" type="ORF">PECAL_1P05140</name>
</gene>
<dbReference type="AlphaFoldDB" id="A0A8J2WPU0"/>
<evidence type="ECO:0000256" key="1">
    <source>
        <dbReference type="PROSITE-ProRule" id="PRU00175"/>
    </source>
</evidence>
<dbReference type="PROSITE" id="PS50089">
    <property type="entry name" value="ZF_RING_2"/>
    <property type="match status" value="1"/>
</dbReference>
<evidence type="ECO:0000313" key="4">
    <source>
        <dbReference type="EMBL" id="CAH0364162.1"/>
    </source>
</evidence>
<reference evidence="4" key="1">
    <citation type="submission" date="2021-11" db="EMBL/GenBank/DDBJ databases">
        <authorList>
            <consortium name="Genoscope - CEA"/>
            <person name="William W."/>
        </authorList>
    </citation>
    <scope>NUCLEOTIDE SEQUENCE</scope>
</reference>
<dbReference type="InterPro" id="IPR013083">
    <property type="entry name" value="Znf_RING/FYVE/PHD"/>
</dbReference>
<comment type="caution">
    <text evidence="4">The sequence shown here is derived from an EMBL/GenBank/DDBJ whole genome shotgun (WGS) entry which is preliminary data.</text>
</comment>
<feature type="compositionally biased region" description="Basic residues" evidence="2">
    <location>
        <begin position="1"/>
        <end position="16"/>
    </location>
</feature>
<protein>
    <recommendedName>
        <fullName evidence="3">RING-type domain-containing protein</fullName>
    </recommendedName>
</protein>
<feature type="region of interest" description="Disordered" evidence="2">
    <location>
        <begin position="1"/>
        <end position="39"/>
    </location>
</feature>
<dbReference type="SUPFAM" id="SSF57850">
    <property type="entry name" value="RING/U-box"/>
    <property type="match status" value="1"/>
</dbReference>
<accession>A0A8J2WPU0</accession>
<keyword evidence="1" id="KW-0862">Zinc</keyword>
<sequence length="309" mass="33167">MSARGGKKKGAKKKAPAWKCNWCPQTKGRQNRGPDGPKTLCGKCNHRWNAGETGPRSDDWSCDDCGADDSKTSRRCKGPKGPATLCESCNVRRAKGATGPPAKNWRCDWCPTTTGSRCMGPKGPGTLCVKCNDRFLRGKTGPLSEAFECRWCASTATRRRFDGPTGEEELCDSCGPSYAKASDKIKARLDHVEKELDRLTSVPVYDVDAGTETRGPAPKRACEAPASGLKALKAATDATAGALVQVKREKEALEDRLLCTICMEADAPRSVLFGPCNHFLACASCAARLAECPNCRATITTRTTIANSS</sequence>